<gene>
    <name evidence="2" type="ORF">D7024_09675</name>
</gene>
<evidence type="ECO:0000313" key="2">
    <source>
        <dbReference type="EMBL" id="RKO67194.1"/>
    </source>
</evidence>
<dbReference type="AlphaFoldDB" id="A0A494X2X2"/>
<dbReference type="Proteomes" id="UP000271256">
    <property type="component" value="Unassembled WGS sequence"/>
</dbReference>
<reference evidence="2 3" key="1">
    <citation type="submission" date="2018-10" db="EMBL/GenBank/DDBJ databases">
        <authorList>
            <person name="Grouzdev D.S."/>
            <person name="Krutkina M.S."/>
            <person name="Tourova T.P."/>
            <person name="Nazina T.N."/>
        </authorList>
    </citation>
    <scope>NUCLEOTIDE SEQUENCE [LARGE SCALE GENOMIC DNA]</scope>
    <source>
        <strain evidence="2 3">435</strain>
    </source>
</reference>
<dbReference type="EMBL" id="RBWE01000001">
    <property type="protein sequence ID" value="RKO67194.1"/>
    <property type="molecule type" value="Genomic_DNA"/>
</dbReference>
<accession>A0A494X2X2</accession>
<proteinExistence type="predicted"/>
<organism evidence="2 3">
    <name type="scientific">Desulfofundulus salinus</name>
    <dbReference type="NCBI Taxonomy" id="2419843"/>
    <lineage>
        <taxon>Bacteria</taxon>
        <taxon>Bacillati</taxon>
        <taxon>Bacillota</taxon>
        <taxon>Clostridia</taxon>
        <taxon>Eubacteriales</taxon>
        <taxon>Peptococcaceae</taxon>
        <taxon>Desulfofundulus</taxon>
    </lineage>
</organism>
<sequence length="35" mass="3849">MEDITAQIKALGPNSKMRQKPLPKPIDVSTGVRVE</sequence>
<keyword evidence="3" id="KW-1185">Reference proteome</keyword>
<feature type="region of interest" description="Disordered" evidence="1">
    <location>
        <begin position="1"/>
        <end position="35"/>
    </location>
</feature>
<name>A0A494X2X2_9FIRM</name>
<comment type="caution">
    <text evidence="2">The sequence shown here is derived from an EMBL/GenBank/DDBJ whole genome shotgun (WGS) entry which is preliminary data.</text>
</comment>
<evidence type="ECO:0000256" key="1">
    <source>
        <dbReference type="SAM" id="MobiDB-lite"/>
    </source>
</evidence>
<protein>
    <submittedName>
        <fullName evidence="2">Uncharacterized protein</fullName>
    </submittedName>
</protein>
<evidence type="ECO:0000313" key="3">
    <source>
        <dbReference type="Proteomes" id="UP000271256"/>
    </source>
</evidence>